<keyword evidence="2" id="KW-1185">Reference proteome</keyword>
<evidence type="ECO:0000313" key="2">
    <source>
        <dbReference type="Proteomes" id="UP000692954"/>
    </source>
</evidence>
<accession>A0A8S1LQ34</accession>
<dbReference type="AlphaFoldDB" id="A0A8S1LQ34"/>
<comment type="caution">
    <text evidence="1">The sequence shown here is derived from an EMBL/GenBank/DDBJ whole genome shotgun (WGS) entry which is preliminary data.</text>
</comment>
<evidence type="ECO:0000313" key="1">
    <source>
        <dbReference type="EMBL" id="CAD8070140.1"/>
    </source>
</evidence>
<dbReference type="Proteomes" id="UP000692954">
    <property type="component" value="Unassembled WGS sequence"/>
</dbReference>
<dbReference type="EMBL" id="CAJJDN010000026">
    <property type="protein sequence ID" value="CAD8070140.1"/>
    <property type="molecule type" value="Genomic_DNA"/>
</dbReference>
<sequence>MNIKTLSMNNCFFQLRWKLKISTLRIYIFKCEQLFYFPSRISIRLLIL</sequence>
<gene>
    <name evidence="1" type="ORF">PSON_ATCC_30995.1.T0260237</name>
</gene>
<proteinExistence type="predicted"/>
<name>A0A8S1LQ34_9CILI</name>
<reference evidence="1" key="1">
    <citation type="submission" date="2021-01" db="EMBL/GenBank/DDBJ databases">
        <authorList>
            <consortium name="Genoscope - CEA"/>
            <person name="William W."/>
        </authorList>
    </citation>
    <scope>NUCLEOTIDE SEQUENCE</scope>
</reference>
<organism evidence="1 2">
    <name type="scientific">Paramecium sonneborni</name>
    <dbReference type="NCBI Taxonomy" id="65129"/>
    <lineage>
        <taxon>Eukaryota</taxon>
        <taxon>Sar</taxon>
        <taxon>Alveolata</taxon>
        <taxon>Ciliophora</taxon>
        <taxon>Intramacronucleata</taxon>
        <taxon>Oligohymenophorea</taxon>
        <taxon>Peniculida</taxon>
        <taxon>Parameciidae</taxon>
        <taxon>Paramecium</taxon>
    </lineage>
</organism>
<protein>
    <submittedName>
        <fullName evidence="1">Uncharacterized protein</fullName>
    </submittedName>
</protein>